<keyword evidence="3" id="KW-0255">Endonuclease</keyword>
<evidence type="ECO:0000256" key="1">
    <source>
        <dbReference type="ARBA" id="ARBA00022649"/>
    </source>
</evidence>
<reference evidence="7" key="1">
    <citation type="submission" date="2019-06" db="EMBL/GenBank/DDBJ databases">
        <title>Methanoculleus strain from Tamsui River, Taipei, Taiwan.</title>
        <authorList>
            <person name="You Y.-T."/>
            <person name="Chen S.-C."/>
            <person name="Lai S.-J."/>
            <person name="Lee Y.-C."/>
            <person name="Lai M.-C."/>
        </authorList>
    </citation>
    <scope>NUCLEOTIDE SEQUENCE</scope>
    <source>
        <strain evidence="7">Afa-1</strain>
    </source>
</reference>
<organism evidence="7 8">
    <name type="scientific">Methanoculleus formosensis</name>
    <dbReference type="NCBI Taxonomy" id="2590886"/>
    <lineage>
        <taxon>Archaea</taxon>
        <taxon>Methanobacteriati</taxon>
        <taxon>Methanobacteriota</taxon>
        <taxon>Stenosarchaea group</taxon>
        <taxon>Methanomicrobia</taxon>
        <taxon>Methanomicrobiales</taxon>
        <taxon>Methanomicrobiaceae</taxon>
        <taxon>Methanoculleus</taxon>
    </lineage>
</organism>
<dbReference type="Proteomes" id="UP001065682">
    <property type="component" value="Unassembled WGS sequence"/>
</dbReference>
<keyword evidence="1" id="KW-1277">Toxin-antitoxin system</keyword>
<evidence type="ECO:0000256" key="4">
    <source>
        <dbReference type="ARBA" id="ARBA00022801"/>
    </source>
</evidence>
<dbReference type="InterPro" id="IPR012933">
    <property type="entry name" value="HicA_mRNA_interferase"/>
</dbReference>
<gene>
    <name evidence="7" type="ORF">FKB36_09225</name>
</gene>
<sequence>MSRRPANRKARYHQISSTRSISLPRHPVVSGFETIKALKKLGFSFLRQVGSHVQMRKVVEGRRLRVTIPLHDELSTATLNTIVTDVAEFEGMTKEQIYDLLR</sequence>
<evidence type="ECO:0000256" key="5">
    <source>
        <dbReference type="ARBA" id="ARBA00022884"/>
    </source>
</evidence>
<dbReference type="Pfam" id="PF07927">
    <property type="entry name" value="HicA_toxin"/>
    <property type="match status" value="1"/>
</dbReference>
<keyword evidence="6" id="KW-0346">Stress response</keyword>
<keyword evidence="5" id="KW-0694">RNA-binding</keyword>
<evidence type="ECO:0000256" key="6">
    <source>
        <dbReference type="ARBA" id="ARBA00023016"/>
    </source>
</evidence>
<dbReference type="GO" id="GO:0003729">
    <property type="term" value="F:mRNA binding"/>
    <property type="evidence" value="ECO:0007669"/>
    <property type="project" value="InterPro"/>
</dbReference>
<proteinExistence type="predicted"/>
<keyword evidence="4" id="KW-0378">Hydrolase</keyword>
<dbReference type="InterPro" id="IPR038570">
    <property type="entry name" value="HicA_sf"/>
</dbReference>
<dbReference type="Gene3D" id="3.30.920.30">
    <property type="entry name" value="Hypothetical protein"/>
    <property type="match status" value="1"/>
</dbReference>
<evidence type="ECO:0000256" key="3">
    <source>
        <dbReference type="ARBA" id="ARBA00022759"/>
    </source>
</evidence>
<dbReference type="GO" id="GO:0016787">
    <property type="term" value="F:hydrolase activity"/>
    <property type="evidence" value="ECO:0007669"/>
    <property type="project" value="UniProtKB-KW"/>
</dbReference>
<dbReference type="SUPFAM" id="SSF54786">
    <property type="entry name" value="YcfA/nrd intein domain"/>
    <property type="match status" value="1"/>
</dbReference>
<accession>A0A9E4ZLL4</accession>
<evidence type="ECO:0000313" key="8">
    <source>
        <dbReference type="Proteomes" id="UP001065682"/>
    </source>
</evidence>
<dbReference type="GO" id="GO:0004519">
    <property type="term" value="F:endonuclease activity"/>
    <property type="evidence" value="ECO:0007669"/>
    <property type="project" value="UniProtKB-KW"/>
</dbReference>
<evidence type="ECO:0000313" key="7">
    <source>
        <dbReference type="EMBL" id="MCT8337657.1"/>
    </source>
</evidence>
<name>A0A9E4ZLL4_9EURY</name>
<keyword evidence="2" id="KW-0540">Nuclease</keyword>
<dbReference type="AlphaFoldDB" id="A0A9E4ZLL4"/>
<protein>
    <submittedName>
        <fullName evidence="7">Type II toxin-antitoxin system HicA family toxin</fullName>
    </submittedName>
</protein>
<dbReference type="EMBL" id="VHLL01000005">
    <property type="protein sequence ID" value="MCT8337657.1"/>
    <property type="molecule type" value="Genomic_DNA"/>
</dbReference>
<comment type="caution">
    <text evidence="7">The sequence shown here is derived from an EMBL/GenBank/DDBJ whole genome shotgun (WGS) entry which is preliminary data.</text>
</comment>
<keyword evidence="8" id="KW-1185">Reference proteome</keyword>
<evidence type="ECO:0000256" key="2">
    <source>
        <dbReference type="ARBA" id="ARBA00022722"/>
    </source>
</evidence>